<reference evidence="1 2" key="1">
    <citation type="submission" date="2021-01" db="EMBL/GenBank/DDBJ databases">
        <title>Roseomonas sp. nov, a bacterium isolated from an oil production mixture in Yumen Oilfield.</title>
        <authorList>
            <person name="Wu D."/>
        </authorList>
    </citation>
    <scope>NUCLEOTIDE SEQUENCE [LARGE SCALE GENOMIC DNA]</scope>
    <source>
        <strain evidence="1 2">ROY-5-3</strain>
    </source>
</reference>
<dbReference type="EMBL" id="JAERQM010000004">
    <property type="protein sequence ID" value="MBU8545041.1"/>
    <property type="molecule type" value="Genomic_DNA"/>
</dbReference>
<organism evidence="1 2">
    <name type="scientific">Falsiroseomonas oleicola</name>
    <dbReference type="NCBI Taxonomy" id="2801474"/>
    <lineage>
        <taxon>Bacteria</taxon>
        <taxon>Pseudomonadati</taxon>
        <taxon>Pseudomonadota</taxon>
        <taxon>Alphaproteobacteria</taxon>
        <taxon>Acetobacterales</taxon>
        <taxon>Roseomonadaceae</taxon>
        <taxon>Falsiroseomonas</taxon>
    </lineage>
</organism>
<evidence type="ECO:0000313" key="1">
    <source>
        <dbReference type="EMBL" id="MBU8545041.1"/>
    </source>
</evidence>
<protein>
    <submittedName>
        <fullName evidence="1">Uncharacterized protein</fullName>
    </submittedName>
</protein>
<comment type="caution">
    <text evidence="1">The sequence shown here is derived from an EMBL/GenBank/DDBJ whole genome shotgun (WGS) entry which is preliminary data.</text>
</comment>
<name>A0ABS6H8L6_9PROT</name>
<evidence type="ECO:0000313" key="2">
    <source>
        <dbReference type="Proteomes" id="UP000689967"/>
    </source>
</evidence>
<dbReference type="Proteomes" id="UP000689967">
    <property type="component" value="Unassembled WGS sequence"/>
</dbReference>
<sequence>MTLFIGLVGWRIQLIGKRRTELAEEALLAVAQAVDAVKAIRSPATWSHEQEAVRKEAGNAVDQKVPGEVYRVTLWRIGENREKFNALRKLQLLCRYHFGDDAARPFDKLHAQVHHVALAANMAAATARDEPENLVSLRREMKWEAAIWEGYGQPDDVADKVDAAQRDLEAILAPHLRADAALLPIAGGWRRVAARLAFWRKSARS</sequence>
<keyword evidence="2" id="KW-1185">Reference proteome</keyword>
<proteinExistence type="predicted"/>
<accession>A0ABS6H8L6</accession>
<gene>
    <name evidence="1" type="ORF">JJQ90_15080</name>
</gene>